<evidence type="ECO:0000259" key="3">
    <source>
        <dbReference type="PROSITE" id="PS50110"/>
    </source>
</evidence>
<sequence length="118" mass="13619">MKKILVADDEDILRILIADTLEDDFDIEEAEDGREALEKIRENEYDLIILDYMMPYLTGLEVLEQVRNDQIDTQVLMLTAKAQDADRENAMRKGANHFMSKPFSPMELLELVEKIVAS</sequence>
<dbReference type="Pfam" id="PF00072">
    <property type="entry name" value="Response_reg"/>
    <property type="match status" value="1"/>
</dbReference>
<evidence type="ECO:0000313" key="4">
    <source>
        <dbReference type="EMBL" id="MFC3210159.1"/>
    </source>
</evidence>
<gene>
    <name evidence="4" type="ORF">ACFOEJ_03605</name>
</gene>
<feature type="domain" description="Response regulatory" evidence="3">
    <location>
        <begin position="3"/>
        <end position="116"/>
    </location>
</feature>
<organism evidence="4 5">
    <name type="scientific">Planomicrobium okeanokoites</name>
    <name type="common">Planococcus okeanokoites</name>
    <name type="synonym">Flavobacterium okeanokoites</name>
    <dbReference type="NCBI Taxonomy" id="244"/>
    <lineage>
        <taxon>Bacteria</taxon>
        <taxon>Bacillati</taxon>
        <taxon>Bacillota</taxon>
        <taxon>Bacilli</taxon>
        <taxon>Bacillales</taxon>
        <taxon>Caryophanaceae</taxon>
        <taxon>Planomicrobium</taxon>
    </lineage>
</organism>
<dbReference type="PANTHER" id="PTHR44591">
    <property type="entry name" value="STRESS RESPONSE REGULATOR PROTEIN 1"/>
    <property type="match status" value="1"/>
</dbReference>
<dbReference type="Gene3D" id="3.40.50.2300">
    <property type="match status" value="1"/>
</dbReference>
<protein>
    <submittedName>
        <fullName evidence="4">Response regulator transcription factor</fullName>
    </submittedName>
</protein>
<dbReference type="InterPro" id="IPR001789">
    <property type="entry name" value="Sig_transdc_resp-reg_receiver"/>
</dbReference>
<keyword evidence="1 2" id="KW-0597">Phosphoprotein</keyword>
<keyword evidence="5" id="KW-1185">Reference proteome</keyword>
<dbReference type="SMART" id="SM00448">
    <property type="entry name" value="REC"/>
    <property type="match status" value="1"/>
</dbReference>
<proteinExistence type="predicted"/>
<evidence type="ECO:0000313" key="5">
    <source>
        <dbReference type="Proteomes" id="UP001595625"/>
    </source>
</evidence>
<dbReference type="Proteomes" id="UP001595625">
    <property type="component" value="Unassembled WGS sequence"/>
</dbReference>
<reference evidence="5" key="1">
    <citation type="journal article" date="2019" name="Int. J. Syst. Evol. Microbiol.">
        <title>The Global Catalogue of Microorganisms (GCM) 10K type strain sequencing project: providing services to taxonomists for standard genome sequencing and annotation.</title>
        <authorList>
            <consortium name="The Broad Institute Genomics Platform"/>
            <consortium name="The Broad Institute Genome Sequencing Center for Infectious Disease"/>
            <person name="Wu L."/>
            <person name="Ma J."/>
        </authorList>
    </citation>
    <scope>NUCLEOTIDE SEQUENCE [LARGE SCALE GENOMIC DNA]</scope>
    <source>
        <strain evidence="5">CCM 320</strain>
    </source>
</reference>
<evidence type="ECO:0000256" key="2">
    <source>
        <dbReference type="PROSITE-ProRule" id="PRU00169"/>
    </source>
</evidence>
<dbReference type="InterPro" id="IPR011006">
    <property type="entry name" value="CheY-like_superfamily"/>
</dbReference>
<dbReference type="RefSeq" id="WP_084242837.1">
    <property type="nucleotide sequence ID" value="NZ_CANNGD010000004.1"/>
</dbReference>
<dbReference type="CDD" id="cd17574">
    <property type="entry name" value="REC_OmpR"/>
    <property type="match status" value="1"/>
</dbReference>
<accession>A0ABV7KL67</accession>
<dbReference type="InterPro" id="IPR050595">
    <property type="entry name" value="Bact_response_regulator"/>
</dbReference>
<dbReference type="PANTHER" id="PTHR44591:SF3">
    <property type="entry name" value="RESPONSE REGULATORY DOMAIN-CONTAINING PROTEIN"/>
    <property type="match status" value="1"/>
</dbReference>
<dbReference type="EMBL" id="JBHRUJ010000004">
    <property type="protein sequence ID" value="MFC3210159.1"/>
    <property type="molecule type" value="Genomic_DNA"/>
</dbReference>
<comment type="caution">
    <text evidence="4">The sequence shown here is derived from an EMBL/GenBank/DDBJ whole genome shotgun (WGS) entry which is preliminary data.</text>
</comment>
<dbReference type="PROSITE" id="PS50110">
    <property type="entry name" value="RESPONSE_REGULATORY"/>
    <property type="match status" value="1"/>
</dbReference>
<feature type="modified residue" description="4-aspartylphosphate" evidence="2">
    <location>
        <position position="51"/>
    </location>
</feature>
<evidence type="ECO:0000256" key="1">
    <source>
        <dbReference type="ARBA" id="ARBA00022553"/>
    </source>
</evidence>
<name>A0ABV7KL67_PLAOK</name>
<dbReference type="SUPFAM" id="SSF52172">
    <property type="entry name" value="CheY-like"/>
    <property type="match status" value="1"/>
</dbReference>